<feature type="compositionally biased region" description="Low complexity" evidence="15">
    <location>
        <begin position="434"/>
        <end position="449"/>
    </location>
</feature>
<evidence type="ECO:0000256" key="15">
    <source>
        <dbReference type="SAM" id="MobiDB-lite"/>
    </source>
</evidence>
<dbReference type="InterPro" id="IPR016177">
    <property type="entry name" value="DNA-bd_dom_sf"/>
</dbReference>
<dbReference type="GO" id="GO:0003700">
    <property type="term" value="F:DNA-binding transcription factor activity"/>
    <property type="evidence" value="ECO:0007669"/>
    <property type="project" value="InterPro"/>
</dbReference>
<feature type="domain" description="RRM" evidence="16">
    <location>
        <begin position="192"/>
        <end position="322"/>
    </location>
</feature>
<dbReference type="Gene3D" id="3.30.70.330">
    <property type="match status" value="2"/>
</dbReference>
<evidence type="ECO:0000256" key="2">
    <source>
        <dbReference type="ARBA" id="ARBA00022553"/>
    </source>
</evidence>
<reference evidence="18" key="1">
    <citation type="submission" date="2018-01" db="EMBL/GenBank/DDBJ databases">
        <authorList>
            <person name="Mao J.F."/>
        </authorList>
    </citation>
    <scope>NUCLEOTIDE SEQUENCE</scope>
    <source>
        <strain evidence="18">Huo1</strain>
        <tissue evidence="18">Leaf</tissue>
    </source>
</reference>
<dbReference type="GO" id="GO:0003723">
    <property type="term" value="F:RNA binding"/>
    <property type="evidence" value="ECO:0007669"/>
    <property type="project" value="UniProtKB-UniRule"/>
</dbReference>
<evidence type="ECO:0000256" key="11">
    <source>
        <dbReference type="ARBA" id="ARBA00023242"/>
    </source>
</evidence>
<comment type="similarity">
    <text evidence="13">Belongs to the splicing factor SR family. RS subfamily.</text>
</comment>
<feature type="compositionally biased region" description="Basic and acidic residues" evidence="15">
    <location>
        <begin position="486"/>
        <end position="514"/>
    </location>
</feature>
<dbReference type="InterPro" id="IPR000504">
    <property type="entry name" value="RRM_dom"/>
</dbReference>
<feature type="domain" description="RRM" evidence="16">
    <location>
        <begin position="343"/>
        <end position="414"/>
    </location>
</feature>
<keyword evidence="10" id="KW-0508">mRNA splicing</keyword>
<comment type="similarity">
    <text evidence="12">Belongs to the AP2/ERF transcription factor family. ERF subfamily.</text>
</comment>
<keyword evidence="5" id="KW-0677">Repeat</keyword>
<comment type="caution">
    <text evidence="18">The sequence shown here is derived from an EMBL/GenBank/DDBJ whole genome shotgun (WGS) entry which is preliminary data.</text>
</comment>
<reference evidence="18" key="2">
    <citation type="submission" date="2020-08" db="EMBL/GenBank/DDBJ databases">
        <title>Plant Genome Project.</title>
        <authorList>
            <person name="Zhang R.-G."/>
        </authorList>
    </citation>
    <scope>NUCLEOTIDE SEQUENCE</scope>
    <source>
        <strain evidence="18">Huo1</strain>
        <tissue evidence="18">Leaf</tissue>
    </source>
</reference>
<dbReference type="PANTHER" id="PTHR23147">
    <property type="entry name" value="SERINE/ARGININE RICH SPLICING FACTOR"/>
    <property type="match status" value="1"/>
</dbReference>
<dbReference type="InterPro" id="IPR050907">
    <property type="entry name" value="SRSF"/>
</dbReference>
<keyword evidence="7" id="KW-0805">Transcription regulation</keyword>
<protein>
    <submittedName>
        <fullName evidence="18">Uncharacterized protein</fullName>
    </submittedName>
</protein>
<keyword evidence="4" id="KW-0747">Spliceosome</keyword>
<dbReference type="GO" id="GO:0005681">
    <property type="term" value="C:spliceosomal complex"/>
    <property type="evidence" value="ECO:0007669"/>
    <property type="project" value="UniProtKB-KW"/>
</dbReference>
<sequence>MAGFNTTQITNAQATKPAPARRFVGVRQRPSGRWVAEIKDSSQRVRLWLGTYDTPEEAARAYDEAARALRGENARTNFAPTGPTPISINGTDQSNGLSFSSLKAKLSKNLQNIMARNTDNKSSSSSKSRVSDHFTFASIFHHHHQYSHVDIKKIEKAVQPSVIVPSVQLNSDGFGSEIMSGGGEGKFQNIMTPVFCGNLDFDARQSDIERLFRKYGRVDRVDMKSGKKKKHRVFSVAEPPCSKVSLAQDSLDIPQSSSMDGSLRLFSGLSAGVYVVDVLVLPFGFAFVYMEDERDAGDAIRKLDRSEFGRKGRQLRVEWTKQERGGRNPDSSRKSSANAKPSKTLFVINFDPVNTRTRDLERHFEHYGKISNVRIRRNFAFVQFELQEDATRALESAKMSKFMDRVISVEYATRDDDDKRNVSSPDKRGRDRSPPNGRSYGRGGRSPSPYHRERGSPDYGHGTAPNSRSDRRSSPDYGRAVSPVNDRYKSRSPRARERSPVRERSPPVRERSDS</sequence>
<dbReference type="SMART" id="SM00360">
    <property type="entry name" value="RRM"/>
    <property type="match status" value="2"/>
</dbReference>
<dbReference type="PRINTS" id="PR00367">
    <property type="entry name" value="ETHRSPELEMNT"/>
</dbReference>
<dbReference type="InterPro" id="IPR036955">
    <property type="entry name" value="AP2/ERF_dom_sf"/>
</dbReference>
<dbReference type="FunFam" id="3.30.730.10:FF:000005">
    <property type="entry name" value="ethylene-responsive transcription factor RAP2-11"/>
    <property type="match status" value="1"/>
</dbReference>
<dbReference type="CDD" id="cd00018">
    <property type="entry name" value="AP2"/>
    <property type="match status" value="1"/>
</dbReference>
<dbReference type="PROSITE" id="PS51032">
    <property type="entry name" value="AP2_ERF"/>
    <property type="match status" value="1"/>
</dbReference>
<keyword evidence="8" id="KW-0238">DNA-binding</keyword>
<dbReference type="GO" id="GO:0008380">
    <property type="term" value="P:RNA splicing"/>
    <property type="evidence" value="ECO:0007669"/>
    <property type="project" value="UniProtKB-KW"/>
</dbReference>
<evidence type="ECO:0000256" key="4">
    <source>
        <dbReference type="ARBA" id="ARBA00022728"/>
    </source>
</evidence>
<dbReference type="Pfam" id="PF00076">
    <property type="entry name" value="RRM_1"/>
    <property type="match status" value="2"/>
</dbReference>
<evidence type="ECO:0000256" key="9">
    <source>
        <dbReference type="ARBA" id="ARBA00023163"/>
    </source>
</evidence>
<dbReference type="AlphaFoldDB" id="A0A8X8YSZ3"/>
<dbReference type="InterPro" id="IPR012677">
    <property type="entry name" value="Nucleotide-bd_a/b_plait_sf"/>
</dbReference>
<feature type="region of interest" description="Disordered" evidence="15">
    <location>
        <begin position="414"/>
        <end position="514"/>
    </location>
</feature>
<feature type="compositionally biased region" description="Basic and acidic residues" evidence="15">
    <location>
        <begin position="317"/>
        <end position="333"/>
    </location>
</feature>
<evidence type="ECO:0000256" key="14">
    <source>
        <dbReference type="PROSITE-ProRule" id="PRU00176"/>
    </source>
</evidence>
<dbReference type="PROSITE" id="PS50102">
    <property type="entry name" value="RRM"/>
    <property type="match status" value="2"/>
</dbReference>
<dbReference type="FunFam" id="3.30.70.330:FF:000299">
    <property type="entry name" value="Serine/arginine-rich splicing factor RS31"/>
    <property type="match status" value="1"/>
</dbReference>
<proteinExistence type="inferred from homology"/>
<gene>
    <name evidence="18" type="ORF">SASPL_100596</name>
</gene>
<evidence type="ECO:0000256" key="10">
    <source>
        <dbReference type="ARBA" id="ARBA00023187"/>
    </source>
</evidence>
<keyword evidence="3" id="KW-0507">mRNA processing</keyword>
<evidence type="ECO:0000313" key="18">
    <source>
        <dbReference type="EMBL" id="KAG6435721.1"/>
    </source>
</evidence>
<name>A0A8X8YSZ3_SALSN</name>
<dbReference type="EMBL" id="PNBA02000001">
    <property type="protein sequence ID" value="KAG6435721.1"/>
    <property type="molecule type" value="Genomic_DNA"/>
</dbReference>
<feature type="domain" description="AP2/ERF" evidence="17">
    <location>
        <begin position="22"/>
        <end position="79"/>
    </location>
</feature>
<evidence type="ECO:0000256" key="8">
    <source>
        <dbReference type="ARBA" id="ARBA00023125"/>
    </source>
</evidence>
<dbReference type="SUPFAM" id="SSF54928">
    <property type="entry name" value="RNA-binding domain, RBD"/>
    <property type="match status" value="2"/>
</dbReference>
<organism evidence="18">
    <name type="scientific">Salvia splendens</name>
    <name type="common">Scarlet sage</name>
    <dbReference type="NCBI Taxonomy" id="180675"/>
    <lineage>
        <taxon>Eukaryota</taxon>
        <taxon>Viridiplantae</taxon>
        <taxon>Streptophyta</taxon>
        <taxon>Embryophyta</taxon>
        <taxon>Tracheophyta</taxon>
        <taxon>Spermatophyta</taxon>
        <taxon>Magnoliopsida</taxon>
        <taxon>eudicotyledons</taxon>
        <taxon>Gunneridae</taxon>
        <taxon>Pentapetalae</taxon>
        <taxon>asterids</taxon>
        <taxon>lamiids</taxon>
        <taxon>Lamiales</taxon>
        <taxon>Lamiaceae</taxon>
        <taxon>Nepetoideae</taxon>
        <taxon>Mentheae</taxon>
        <taxon>Salviinae</taxon>
        <taxon>Salvia</taxon>
        <taxon>Salvia subgen. Calosphace</taxon>
        <taxon>core Calosphace</taxon>
    </lineage>
</organism>
<dbReference type="GO" id="GO:0003677">
    <property type="term" value="F:DNA binding"/>
    <property type="evidence" value="ECO:0007669"/>
    <property type="project" value="UniProtKB-KW"/>
</dbReference>
<feature type="compositionally biased region" description="Basic and acidic residues" evidence="15">
    <location>
        <begin position="414"/>
        <end position="433"/>
    </location>
</feature>
<evidence type="ECO:0000256" key="6">
    <source>
        <dbReference type="ARBA" id="ARBA00022884"/>
    </source>
</evidence>
<keyword evidence="2" id="KW-0597">Phosphoprotein</keyword>
<evidence type="ECO:0000256" key="5">
    <source>
        <dbReference type="ARBA" id="ARBA00022737"/>
    </source>
</evidence>
<dbReference type="Pfam" id="PF00847">
    <property type="entry name" value="AP2"/>
    <property type="match status" value="1"/>
</dbReference>
<evidence type="ECO:0000259" key="16">
    <source>
        <dbReference type="PROSITE" id="PS50102"/>
    </source>
</evidence>
<dbReference type="InterPro" id="IPR035979">
    <property type="entry name" value="RBD_domain_sf"/>
</dbReference>
<evidence type="ECO:0000256" key="3">
    <source>
        <dbReference type="ARBA" id="ARBA00022664"/>
    </source>
</evidence>
<evidence type="ECO:0000313" key="19">
    <source>
        <dbReference type="Proteomes" id="UP000298416"/>
    </source>
</evidence>
<dbReference type="InterPro" id="IPR001471">
    <property type="entry name" value="AP2/ERF_dom"/>
</dbReference>
<dbReference type="GO" id="GO:0016607">
    <property type="term" value="C:nuclear speck"/>
    <property type="evidence" value="ECO:0007669"/>
    <property type="project" value="UniProtKB-SubCell"/>
</dbReference>
<evidence type="ECO:0000256" key="7">
    <source>
        <dbReference type="ARBA" id="ARBA00023015"/>
    </source>
</evidence>
<feature type="region of interest" description="Disordered" evidence="15">
    <location>
        <begin position="317"/>
        <end position="339"/>
    </location>
</feature>
<dbReference type="Gene3D" id="3.30.730.10">
    <property type="entry name" value="AP2/ERF domain"/>
    <property type="match status" value="1"/>
</dbReference>
<evidence type="ECO:0000256" key="1">
    <source>
        <dbReference type="ARBA" id="ARBA00004324"/>
    </source>
</evidence>
<keyword evidence="19" id="KW-1185">Reference proteome</keyword>
<evidence type="ECO:0000259" key="17">
    <source>
        <dbReference type="PROSITE" id="PS51032"/>
    </source>
</evidence>
<keyword evidence="9" id="KW-0804">Transcription</keyword>
<dbReference type="SUPFAM" id="SSF54171">
    <property type="entry name" value="DNA-binding domain"/>
    <property type="match status" value="1"/>
</dbReference>
<dbReference type="SMART" id="SM00380">
    <property type="entry name" value="AP2"/>
    <property type="match status" value="1"/>
</dbReference>
<evidence type="ECO:0000256" key="12">
    <source>
        <dbReference type="ARBA" id="ARBA00024343"/>
    </source>
</evidence>
<accession>A0A8X8YSZ3</accession>
<comment type="subcellular location">
    <subcellularLocation>
        <location evidence="1">Nucleus speckle</location>
    </subcellularLocation>
</comment>
<dbReference type="Proteomes" id="UP000298416">
    <property type="component" value="Unassembled WGS sequence"/>
</dbReference>
<evidence type="ECO:0000256" key="13">
    <source>
        <dbReference type="ARBA" id="ARBA00061587"/>
    </source>
</evidence>
<keyword evidence="6 14" id="KW-0694">RNA-binding</keyword>
<keyword evidence="11" id="KW-0539">Nucleus</keyword>
<dbReference type="GO" id="GO:0006397">
    <property type="term" value="P:mRNA processing"/>
    <property type="evidence" value="ECO:0007669"/>
    <property type="project" value="UniProtKB-KW"/>
</dbReference>